<organism evidence="1 2">
    <name type="scientific">Sphaerulina musiva (strain SO2202)</name>
    <name type="common">Poplar stem canker fungus</name>
    <name type="synonym">Septoria musiva</name>
    <dbReference type="NCBI Taxonomy" id="692275"/>
    <lineage>
        <taxon>Eukaryota</taxon>
        <taxon>Fungi</taxon>
        <taxon>Dikarya</taxon>
        <taxon>Ascomycota</taxon>
        <taxon>Pezizomycotina</taxon>
        <taxon>Dothideomycetes</taxon>
        <taxon>Dothideomycetidae</taxon>
        <taxon>Mycosphaerellales</taxon>
        <taxon>Mycosphaerellaceae</taxon>
        <taxon>Sphaerulina</taxon>
    </lineage>
</organism>
<evidence type="ECO:0000313" key="1">
    <source>
        <dbReference type="EMBL" id="EMF13800.1"/>
    </source>
</evidence>
<dbReference type="RefSeq" id="XP_016761921.1">
    <property type="nucleotide sequence ID" value="XM_016905263.1"/>
</dbReference>
<evidence type="ECO:0000313" key="2">
    <source>
        <dbReference type="Proteomes" id="UP000016931"/>
    </source>
</evidence>
<dbReference type="GeneID" id="27902400"/>
<accession>M3D6K6</accession>
<proteinExistence type="predicted"/>
<keyword evidence="2" id="KW-1185">Reference proteome</keyword>
<sequence>MSMPMIRHELCKSVDAAQTSPIEIRPAIHPRREANQQMVEHQQWRRIGMSEDGIRKILLHSGHPVVSSMRCGCSSNRAATSNKAFSP</sequence>
<dbReference type="AlphaFoldDB" id="M3D6K6"/>
<gene>
    <name evidence="1" type="ORF">SEPMUDRAFT_148977</name>
</gene>
<protein>
    <submittedName>
        <fullName evidence="1">Uncharacterized protein</fullName>
    </submittedName>
</protein>
<reference evidence="1 2" key="1">
    <citation type="journal article" date="2012" name="PLoS Pathog.">
        <title>Diverse lifestyles and strategies of plant pathogenesis encoded in the genomes of eighteen Dothideomycetes fungi.</title>
        <authorList>
            <person name="Ohm R.A."/>
            <person name="Feau N."/>
            <person name="Henrissat B."/>
            <person name="Schoch C.L."/>
            <person name="Horwitz B.A."/>
            <person name="Barry K.W."/>
            <person name="Condon B.J."/>
            <person name="Copeland A.C."/>
            <person name="Dhillon B."/>
            <person name="Glaser F."/>
            <person name="Hesse C.N."/>
            <person name="Kosti I."/>
            <person name="LaButti K."/>
            <person name="Lindquist E.A."/>
            <person name="Lucas S."/>
            <person name="Salamov A.A."/>
            <person name="Bradshaw R.E."/>
            <person name="Ciuffetti L."/>
            <person name="Hamelin R.C."/>
            <person name="Kema G.H.J."/>
            <person name="Lawrence C."/>
            <person name="Scott J.A."/>
            <person name="Spatafora J.W."/>
            <person name="Turgeon B.G."/>
            <person name="de Wit P.J.G.M."/>
            <person name="Zhong S."/>
            <person name="Goodwin S.B."/>
            <person name="Grigoriev I.V."/>
        </authorList>
    </citation>
    <scope>NUCLEOTIDE SEQUENCE [LARGE SCALE GENOMIC DNA]</scope>
    <source>
        <strain evidence="1 2">SO2202</strain>
    </source>
</reference>
<dbReference type="HOGENOM" id="CLU_2484755_0_0_1"/>
<name>M3D6K6_SPHMS</name>
<dbReference type="EMBL" id="KB456263">
    <property type="protein sequence ID" value="EMF13800.1"/>
    <property type="molecule type" value="Genomic_DNA"/>
</dbReference>
<dbReference type="Proteomes" id="UP000016931">
    <property type="component" value="Unassembled WGS sequence"/>
</dbReference>